<gene>
    <name evidence="2" type="ORF">LITE_LOCUS10002</name>
</gene>
<feature type="signal peptide" evidence="1">
    <location>
        <begin position="1"/>
        <end position="28"/>
    </location>
</feature>
<organism evidence="2 3">
    <name type="scientific">Linum tenue</name>
    <dbReference type="NCBI Taxonomy" id="586396"/>
    <lineage>
        <taxon>Eukaryota</taxon>
        <taxon>Viridiplantae</taxon>
        <taxon>Streptophyta</taxon>
        <taxon>Embryophyta</taxon>
        <taxon>Tracheophyta</taxon>
        <taxon>Spermatophyta</taxon>
        <taxon>Magnoliopsida</taxon>
        <taxon>eudicotyledons</taxon>
        <taxon>Gunneridae</taxon>
        <taxon>Pentapetalae</taxon>
        <taxon>rosids</taxon>
        <taxon>fabids</taxon>
        <taxon>Malpighiales</taxon>
        <taxon>Linaceae</taxon>
        <taxon>Linum</taxon>
    </lineage>
</organism>
<comment type="caution">
    <text evidence="2">The sequence shown here is derived from an EMBL/GenBank/DDBJ whole genome shotgun (WGS) entry which is preliminary data.</text>
</comment>
<accession>A0AAV0IM98</accession>
<protein>
    <submittedName>
        <fullName evidence="2">Uncharacterized protein</fullName>
    </submittedName>
</protein>
<dbReference type="EMBL" id="CAMGYJ010000004">
    <property type="protein sequence ID" value="CAI0398700.1"/>
    <property type="molecule type" value="Genomic_DNA"/>
</dbReference>
<reference evidence="2" key="1">
    <citation type="submission" date="2022-08" db="EMBL/GenBank/DDBJ databases">
        <authorList>
            <person name="Gutierrez-Valencia J."/>
        </authorList>
    </citation>
    <scope>NUCLEOTIDE SEQUENCE</scope>
</reference>
<name>A0AAV0IM98_9ROSI</name>
<evidence type="ECO:0000256" key="1">
    <source>
        <dbReference type="SAM" id="SignalP"/>
    </source>
</evidence>
<keyword evidence="3" id="KW-1185">Reference proteome</keyword>
<evidence type="ECO:0000313" key="2">
    <source>
        <dbReference type="EMBL" id="CAI0398700.1"/>
    </source>
</evidence>
<proteinExistence type="predicted"/>
<sequence length="77" mass="8483">MRTNAISKLFLVVVLGQLLVSPLPPCHGRGDPFLKCWQRCMKHCNAGADICVGMCGDQCQSSSAFKDQFGRRTSRPI</sequence>
<evidence type="ECO:0000313" key="3">
    <source>
        <dbReference type="Proteomes" id="UP001154282"/>
    </source>
</evidence>
<dbReference type="Proteomes" id="UP001154282">
    <property type="component" value="Unassembled WGS sequence"/>
</dbReference>
<feature type="chain" id="PRO_5043695653" evidence="1">
    <location>
        <begin position="29"/>
        <end position="77"/>
    </location>
</feature>
<keyword evidence="1" id="KW-0732">Signal</keyword>
<dbReference type="AlphaFoldDB" id="A0AAV0IM98"/>